<comment type="caution">
    <text evidence="7">The sequence shown here is derived from an EMBL/GenBank/DDBJ whole genome shotgun (WGS) entry which is preliminary data.</text>
</comment>
<dbReference type="SUPFAM" id="SSF141868">
    <property type="entry name" value="EAL domain-like"/>
    <property type="match status" value="1"/>
</dbReference>
<feature type="domain" description="PAC" evidence="4">
    <location>
        <begin position="229"/>
        <end position="281"/>
    </location>
</feature>
<keyword evidence="8" id="KW-1185">Reference proteome</keyword>
<evidence type="ECO:0000313" key="7">
    <source>
        <dbReference type="EMBL" id="NBJ25405.1"/>
    </source>
</evidence>
<sequence>MALVLIVDDRSTNRNIFSRLALSIEEGITVKALSRPVEALTWLESNDPDLIVTDYRMPELDGAAFTQHVRNSINGTDVPIIVITAYDDRTFRLRALEAGATDFISSPVDHCEFVTRARNLLKLSRHQRYIKDRAILLEQELRRKERSHEELIRSSQEALAQVIDTIPAMVSATDREGRAIFVNAHYASFADADPTSLLGQKLADVLISNKRDYADKVDQALFEKPRAQVAFEEDLVDQSGTRRMFLTTKTPMRDTSGSVTSILTTSIDITERKQAEAVLRHIAYHDPLTDLPNRRMLHERVQFELTVRKEPFALHLVDLDRFKSVNDAFGHSSGDRLLLQVTSRLIEAATEKNMVARISGDEFIILQSSIDGSHSAEAFAQDVIARLSTPFIIDGHEIVIGCTIGIALCPNDDADAEKLLKFADLAMYRAKAAGRNTFRFYSPEMNATAQPNLILETDLRKAVSREQLVLHYQPQIDLRTGQMVGAEALLRWSKPGVGLVSPAVFLPLAEESGLIVEIGAWVLGEACSQAMVWRERGLPPMRIAVNLSPVQFLRQDLVQLVADTLAKTGLEPDQLELELTESSLLDDIGRTTETLNRLKKLGVKVSVDDFGIGYSSLTYVKNFPVDRLKIDRSFISSLTTNSRDDAIVRAISGLAGSLGVKMIAEGVETPQQLEWLKAIGCHEAQGYLFSRPVPAKDFEDLLKAPGILTI</sequence>
<feature type="domain" description="Response regulatory" evidence="2">
    <location>
        <begin position="3"/>
        <end position="121"/>
    </location>
</feature>
<dbReference type="Gene3D" id="3.20.20.450">
    <property type="entry name" value="EAL domain"/>
    <property type="match status" value="1"/>
</dbReference>
<evidence type="ECO:0000259" key="6">
    <source>
        <dbReference type="PROSITE" id="PS50887"/>
    </source>
</evidence>
<dbReference type="EMBL" id="JAAAXJ010000006">
    <property type="protein sequence ID" value="NBJ25405.1"/>
    <property type="molecule type" value="Genomic_DNA"/>
</dbReference>
<dbReference type="Pfam" id="PF00072">
    <property type="entry name" value="Response_reg"/>
    <property type="match status" value="1"/>
</dbReference>
<feature type="domain" description="GGDEF" evidence="6">
    <location>
        <begin position="310"/>
        <end position="443"/>
    </location>
</feature>
<dbReference type="Pfam" id="PF00563">
    <property type="entry name" value="EAL"/>
    <property type="match status" value="1"/>
</dbReference>
<dbReference type="InterPro" id="IPR043128">
    <property type="entry name" value="Rev_trsase/Diguanyl_cyclase"/>
</dbReference>
<feature type="domain" description="PAS" evidence="3">
    <location>
        <begin position="155"/>
        <end position="225"/>
    </location>
</feature>
<dbReference type="Proteomes" id="UP000818323">
    <property type="component" value="Unassembled WGS sequence"/>
</dbReference>
<feature type="modified residue" description="4-aspartylphosphate" evidence="1">
    <location>
        <position position="54"/>
    </location>
</feature>
<dbReference type="InterPro" id="IPR001633">
    <property type="entry name" value="EAL_dom"/>
</dbReference>
<proteinExistence type="predicted"/>
<dbReference type="Gene3D" id="3.30.450.20">
    <property type="entry name" value="PAS domain"/>
    <property type="match status" value="1"/>
</dbReference>
<dbReference type="PROSITE" id="PS50113">
    <property type="entry name" value="PAC"/>
    <property type="match status" value="1"/>
</dbReference>
<dbReference type="InterPro" id="IPR035919">
    <property type="entry name" value="EAL_sf"/>
</dbReference>
<dbReference type="PANTHER" id="PTHR44757:SF2">
    <property type="entry name" value="BIOFILM ARCHITECTURE MAINTENANCE PROTEIN MBAA"/>
    <property type="match status" value="1"/>
</dbReference>
<dbReference type="Gene3D" id="3.30.70.270">
    <property type="match status" value="1"/>
</dbReference>
<dbReference type="InterPro" id="IPR000700">
    <property type="entry name" value="PAS-assoc_C"/>
</dbReference>
<dbReference type="PROSITE" id="PS50887">
    <property type="entry name" value="GGDEF"/>
    <property type="match status" value="1"/>
</dbReference>
<dbReference type="SMART" id="SM00091">
    <property type="entry name" value="PAS"/>
    <property type="match status" value="1"/>
</dbReference>
<dbReference type="SMART" id="SM00448">
    <property type="entry name" value="REC"/>
    <property type="match status" value="1"/>
</dbReference>
<dbReference type="SUPFAM" id="SSF52172">
    <property type="entry name" value="CheY-like"/>
    <property type="match status" value="1"/>
</dbReference>
<dbReference type="SUPFAM" id="SSF55073">
    <property type="entry name" value="Nucleotide cyclase"/>
    <property type="match status" value="1"/>
</dbReference>
<dbReference type="Pfam" id="PF08448">
    <property type="entry name" value="PAS_4"/>
    <property type="match status" value="1"/>
</dbReference>
<dbReference type="CDD" id="cd00130">
    <property type="entry name" value="PAS"/>
    <property type="match status" value="1"/>
</dbReference>
<dbReference type="InterPro" id="IPR029787">
    <property type="entry name" value="Nucleotide_cyclase"/>
</dbReference>
<dbReference type="PANTHER" id="PTHR44757">
    <property type="entry name" value="DIGUANYLATE CYCLASE DGCP"/>
    <property type="match status" value="1"/>
</dbReference>
<gene>
    <name evidence="7" type="ORF">GR303_13675</name>
</gene>
<evidence type="ECO:0000259" key="4">
    <source>
        <dbReference type="PROSITE" id="PS50113"/>
    </source>
</evidence>
<keyword evidence="1" id="KW-0597">Phosphoprotein</keyword>
<dbReference type="SMART" id="SM00267">
    <property type="entry name" value="GGDEF"/>
    <property type="match status" value="1"/>
</dbReference>
<dbReference type="SMART" id="SM00052">
    <property type="entry name" value="EAL"/>
    <property type="match status" value="1"/>
</dbReference>
<dbReference type="NCBIfam" id="TIGR00229">
    <property type="entry name" value="sensory_box"/>
    <property type="match status" value="1"/>
</dbReference>
<dbReference type="CDD" id="cd01949">
    <property type="entry name" value="GGDEF"/>
    <property type="match status" value="1"/>
</dbReference>
<dbReference type="InterPro" id="IPR052155">
    <property type="entry name" value="Biofilm_reg_signaling"/>
</dbReference>
<dbReference type="CDD" id="cd01948">
    <property type="entry name" value="EAL"/>
    <property type="match status" value="1"/>
</dbReference>
<dbReference type="InterPro" id="IPR035965">
    <property type="entry name" value="PAS-like_dom_sf"/>
</dbReference>
<evidence type="ECO:0000313" key="8">
    <source>
        <dbReference type="Proteomes" id="UP000818323"/>
    </source>
</evidence>
<evidence type="ECO:0000259" key="3">
    <source>
        <dbReference type="PROSITE" id="PS50112"/>
    </source>
</evidence>
<evidence type="ECO:0000259" key="5">
    <source>
        <dbReference type="PROSITE" id="PS50883"/>
    </source>
</evidence>
<dbReference type="InterPro" id="IPR000160">
    <property type="entry name" value="GGDEF_dom"/>
</dbReference>
<dbReference type="Pfam" id="PF00990">
    <property type="entry name" value="GGDEF"/>
    <property type="match status" value="1"/>
</dbReference>
<dbReference type="RefSeq" id="WP_161722801.1">
    <property type="nucleotide sequence ID" value="NZ_JAAAXI010000005.1"/>
</dbReference>
<dbReference type="Gene3D" id="3.40.50.2300">
    <property type="match status" value="1"/>
</dbReference>
<dbReference type="InterPro" id="IPR000014">
    <property type="entry name" value="PAS"/>
</dbReference>
<evidence type="ECO:0000259" key="2">
    <source>
        <dbReference type="PROSITE" id="PS50110"/>
    </source>
</evidence>
<evidence type="ECO:0000256" key="1">
    <source>
        <dbReference type="PROSITE-ProRule" id="PRU00169"/>
    </source>
</evidence>
<dbReference type="InterPro" id="IPR011006">
    <property type="entry name" value="CheY-like_superfamily"/>
</dbReference>
<accession>A0ABW9Z119</accession>
<dbReference type="PROSITE" id="PS50883">
    <property type="entry name" value="EAL"/>
    <property type="match status" value="1"/>
</dbReference>
<organism evidence="7 8">
    <name type="scientific">Microvirga arsenatis</name>
    <dbReference type="NCBI Taxonomy" id="2692265"/>
    <lineage>
        <taxon>Bacteria</taxon>
        <taxon>Pseudomonadati</taxon>
        <taxon>Pseudomonadota</taxon>
        <taxon>Alphaproteobacteria</taxon>
        <taxon>Hyphomicrobiales</taxon>
        <taxon>Methylobacteriaceae</taxon>
        <taxon>Microvirga</taxon>
    </lineage>
</organism>
<dbReference type="InterPro" id="IPR013656">
    <property type="entry name" value="PAS_4"/>
</dbReference>
<dbReference type="CDD" id="cd17551">
    <property type="entry name" value="REC_RpfG-like"/>
    <property type="match status" value="1"/>
</dbReference>
<name>A0ABW9Z119_9HYPH</name>
<dbReference type="PROSITE" id="PS50110">
    <property type="entry name" value="RESPONSE_REGULATORY"/>
    <property type="match status" value="1"/>
</dbReference>
<dbReference type="SUPFAM" id="SSF55785">
    <property type="entry name" value="PYP-like sensor domain (PAS domain)"/>
    <property type="match status" value="1"/>
</dbReference>
<dbReference type="PROSITE" id="PS50112">
    <property type="entry name" value="PAS"/>
    <property type="match status" value="1"/>
</dbReference>
<protein>
    <submittedName>
        <fullName evidence="7">EAL domain-containing protein</fullName>
    </submittedName>
</protein>
<dbReference type="InterPro" id="IPR001789">
    <property type="entry name" value="Sig_transdc_resp-reg_receiver"/>
</dbReference>
<reference evidence="7 8" key="1">
    <citation type="submission" date="2020-01" db="EMBL/GenBank/DDBJ databases">
        <title>Microvirga sp. nov., an arsenate reduction bacterium isolated from Tibet hotspring sediments.</title>
        <authorList>
            <person name="Yuan C.-G."/>
        </authorList>
    </citation>
    <scope>NUCLEOTIDE SEQUENCE [LARGE SCALE GENOMIC DNA]</scope>
    <source>
        <strain evidence="7 8">SYSU G3D203</strain>
    </source>
</reference>
<dbReference type="NCBIfam" id="TIGR00254">
    <property type="entry name" value="GGDEF"/>
    <property type="match status" value="1"/>
</dbReference>
<feature type="domain" description="EAL" evidence="5">
    <location>
        <begin position="452"/>
        <end position="706"/>
    </location>
</feature>